<comment type="similarity">
    <text evidence="2">Belongs to the PheA/TfdB FAD monooxygenase family.</text>
</comment>
<evidence type="ECO:0000256" key="4">
    <source>
        <dbReference type="ARBA" id="ARBA00022827"/>
    </source>
</evidence>
<dbReference type="KEGG" id="cput:CONPUDRAFT_100894"/>
<comment type="cofactor">
    <cofactor evidence="1">
        <name>FAD</name>
        <dbReference type="ChEBI" id="CHEBI:57692"/>
    </cofactor>
</comment>
<proteinExistence type="inferred from homology"/>
<gene>
    <name evidence="7" type="ORF">CONPUDRAFT_100894</name>
</gene>
<dbReference type="EMBL" id="JH711576">
    <property type="protein sequence ID" value="EIW82593.1"/>
    <property type="molecule type" value="Genomic_DNA"/>
</dbReference>
<dbReference type="Pfam" id="PF01494">
    <property type="entry name" value="FAD_binding_3"/>
    <property type="match status" value="1"/>
</dbReference>
<keyword evidence="4" id="KW-0274">FAD</keyword>
<feature type="domain" description="FAD-binding" evidence="6">
    <location>
        <begin position="6"/>
        <end position="357"/>
    </location>
</feature>
<dbReference type="Gene3D" id="3.30.70.2450">
    <property type="match status" value="1"/>
</dbReference>
<dbReference type="PANTHER" id="PTHR43004:SF19">
    <property type="entry name" value="BINDING MONOOXYGENASE, PUTATIVE (JCVI)-RELATED"/>
    <property type="match status" value="1"/>
</dbReference>
<protein>
    <recommendedName>
        <fullName evidence="6">FAD-binding domain-containing protein</fullName>
    </recommendedName>
</protein>
<reference evidence="8" key="1">
    <citation type="journal article" date="2012" name="Science">
        <title>The Paleozoic origin of enzymatic lignin decomposition reconstructed from 31 fungal genomes.</title>
        <authorList>
            <person name="Floudas D."/>
            <person name="Binder M."/>
            <person name="Riley R."/>
            <person name="Barry K."/>
            <person name="Blanchette R.A."/>
            <person name="Henrissat B."/>
            <person name="Martinez A.T."/>
            <person name="Otillar R."/>
            <person name="Spatafora J.W."/>
            <person name="Yadav J.S."/>
            <person name="Aerts A."/>
            <person name="Benoit I."/>
            <person name="Boyd A."/>
            <person name="Carlson A."/>
            <person name="Copeland A."/>
            <person name="Coutinho P.M."/>
            <person name="de Vries R.P."/>
            <person name="Ferreira P."/>
            <person name="Findley K."/>
            <person name="Foster B."/>
            <person name="Gaskell J."/>
            <person name="Glotzer D."/>
            <person name="Gorecki P."/>
            <person name="Heitman J."/>
            <person name="Hesse C."/>
            <person name="Hori C."/>
            <person name="Igarashi K."/>
            <person name="Jurgens J.A."/>
            <person name="Kallen N."/>
            <person name="Kersten P."/>
            <person name="Kohler A."/>
            <person name="Kuees U."/>
            <person name="Kumar T.K.A."/>
            <person name="Kuo A."/>
            <person name="LaButti K."/>
            <person name="Larrondo L.F."/>
            <person name="Lindquist E."/>
            <person name="Ling A."/>
            <person name="Lombard V."/>
            <person name="Lucas S."/>
            <person name="Lundell T."/>
            <person name="Martin R."/>
            <person name="McLaughlin D.J."/>
            <person name="Morgenstern I."/>
            <person name="Morin E."/>
            <person name="Murat C."/>
            <person name="Nagy L.G."/>
            <person name="Nolan M."/>
            <person name="Ohm R.A."/>
            <person name="Patyshakuliyeva A."/>
            <person name="Rokas A."/>
            <person name="Ruiz-Duenas F.J."/>
            <person name="Sabat G."/>
            <person name="Salamov A."/>
            <person name="Samejima M."/>
            <person name="Schmutz J."/>
            <person name="Slot J.C."/>
            <person name="St John F."/>
            <person name="Stenlid J."/>
            <person name="Sun H."/>
            <person name="Sun S."/>
            <person name="Syed K."/>
            <person name="Tsang A."/>
            <person name="Wiebenga A."/>
            <person name="Young D."/>
            <person name="Pisabarro A."/>
            <person name="Eastwood D.C."/>
            <person name="Martin F."/>
            <person name="Cullen D."/>
            <person name="Grigoriev I.V."/>
            <person name="Hibbett D.S."/>
        </authorList>
    </citation>
    <scope>NUCLEOTIDE SEQUENCE [LARGE SCALE GENOMIC DNA]</scope>
    <source>
        <strain evidence="8">RWD-64-598 SS2</strain>
    </source>
</reference>
<keyword evidence="3" id="KW-0285">Flavoprotein</keyword>
<dbReference type="Proteomes" id="UP000053558">
    <property type="component" value="Unassembled WGS sequence"/>
</dbReference>
<evidence type="ECO:0000256" key="5">
    <source>
        <dbReference type="ARBA" id="ARBA00023002"/>
    </source>
</evidence>
<name>A0A5M3MTV8_CONPW</name>
<evidence type="ECO:0000256" key="3">
    <source>
        <dbReference type="ARBA" id="ARBA00022630"/>
    </source>
</evidence>
<accession>A0A5M3MTV8</accession>
<dbReference type="InterPro" id="IPR036249">
    <property type="entry name" value="Thioredoxin-like_sf"/>
</dbReference>
<evidence type="ECO:0000259" key="6">
    <source>
        <dbReference type="Pfam" id="PF01494"/>
    </source>
</evidence>
<keyword evidence="5" id="KW-0560">Oxidoreductase</keyword>
<dbReference type="OrthoDB" id="2690153at2759"/>
<dbReference type="GO" id="GO:0016709">
    <property type="term" value="F:oxidoreductase activity, acting on paired donors, with incorporation or reduction of molecular oxygen, NAD(P)H as one donor, and incorporation of one atom of oxygen"/>
    <property type="evidence" value="ECO:0007669"/>
    <property type="project" value="UniProtKB-ARBA"/>
</dbReference>
<dbReference type="SUPFAM" id="SSF52833">
    <property type="entry name" value="Thioredoxin-like"/>
    <property type="match status" value="1"/>
</dbReference>
<evidence type="ECO:0000256" key="1">
    <source>
        <dbReference type="ARBA" id="ARBA00001974"/>
    </source>
</evidence>
<dbReference type="InterPro" id="IPR036188">
    <property type="entry name" value="FAD/NAD-bd_sf"/>
</dbReference>
<dbReference type="Gene3D" id="3.50.50.60">
    <property type="entry name" value="FAD/NAD(P)-binding domain"/>
    <property type="match status" value="1"/>
</dbReference>
<dbReference type="InterPro" id="IPR002938">
    <property type="entry name" value="FAD-bd"/>
</dbReference>
<dbReference type="AlphaFoldDB" id="A0A5M3MTV8"/>
<dbReference type="GO" id="GO:0071949">
    <property type="term" value="F:FAD binding"/>
    <property type="evidence" value="ECO:0007669"/>
    <property type="project" value="InterPro"/>
</dbReference>
<evidence type="ECO:0000256" key="2">
    <source>
        <dbReference type="ARBA" id="ARBA00007801"/>
    </source>
</evidence>
<dbReference type="SUPFAM" id="SSF51905">
    <property type="entry name" value="FAD/NAD(P)-binding domain"/>
    <property type="match status" value="1"/>
</dbReference>
<dbReference type="InterPro" id="IPR050641">
    <property type="entry name" value="RIFMO-like"/>
</dbReference>
<sequence length="549" mass="59569">MSTQPSVLIVGSGPSGLVAALTFLQNNIPIRIIDKSPSPHPSSRGSGIMPRTQDLLHQLGATDLVEALEPMVPIRTYKPGGLEIERDFLMFTPKEGTPHFPYMNPKMMGQSGTEAYLRGHIAKFSCQVEYGTELRSLEQKEDGVVAHIAKKIGDQETLEIISVQYLIGADGAKGTVRRQLDLPFVGNTQDDVRTVLGDICLTAEGVDRQHIHRFGDPKAALAVLLPSREVDDQNDGWQVVVADPTKDMAILANDETELVNCIKAIVPVEVKFRKLVSVGEWRPNVRMTNTFSVGRVFICGDAAHVHSPAGGQGLNSGIQDSINIAWKLSLVIKHLSPPSLLETYSAERVPVISEMLNLTTEMFYRNRNFSSSGNGFERPEKLRMHGVNYRSSSVVLEERNPGLPETPAYGDAVEGEGRVLVAGDRAPDAPALVDGEGTKYRLFDLFKMTHHTVLVFAPSLDSAKPVLDALAARAGGTVKPVVVLPQAASLLSVDEIDALIVSDGEDYAYSGYQVKQGETYAVAVRPDGFIGAITASVEGVQSYFSKVLL</sequence>
<dbReference type="PRINTS" id="PR00420">
    <property type="entry name" value="RNGMNOXGNASE"/>
</dbReference>
<dbReference type="PANTHER" id="PTHR43004">
    <property type="entry name" value="TRK SYSTEM POTASSIUM UPTAKE PROTEIN"/>
    <property type="match status" value="1"/>
</dbReference>
<dbReference type="Gene3D" id="3.40.30.120">
    <property type="match status" value="1"/>
</dbReference>
<keyword evidence="8" id="KW-1185">Reference proteome</keyword>
<comment type="caution">
    <text evidence="7">The sequence shown here is derived from an EMBL/GenBank/DDBJ whole genome shotgun (WGS) entry which is preliminary data.</text>
</comment>
<evidence type="ECO:0000313" key="7">
    <source>
        <dbReference type="EMBL" id="EIW82593.1"/>
    </source>
</evidence>
<dbReference type="OMA" id="TWERSIP"/>
<dbReference type="RefSeq" id="XP_007766617.1">
    <property type="nucleotide sequence ID" value="XM_007768427.1"/>
</dbReference>
<dbReference type="GeneID" id="19198257"/>
<evidence type="ECO:0000313" key="8">
    <source>
        <dbReference type="Proteomes" id="UP000053558"/>
    </source>
</evidence>
<organism evidence="7 8">
    <name type="scientific">Coniophora puteana (strain RWD-64-598)</name>
    <name type="common">Brown rot fungus</name>
    <dbReference type="NCBI Taxonomy" id="741705"/>
    <lineage>
        <taxon>Eukaryota</taxon>
        <taxon>Fungi</taxon>
        <taxon>Dikarya</taxon>
        <taxon>Basidiomycota</taxon>
        <taxon>Agaricomycotina</taxon>
        <taxon>Agaricomycetes</taxon>
        <taxon>Agaricomycetidae</taxon>
        <taxon>Boletales</taxon>
        <taxon>Coniophorineae</taxon>
        <taxon>Coniophoraceae</taxon>
        <taxon>Coniophora</taxon>
    </lineage>
</organism>